<gene>
    <name evidence="1" type="ORF">GCM10007874_08980</name>
</gene>
<name>A0ABQ6CBY0_9HYPH</name>
<reference evidence="2" key="1">
    <citation type="journal article" date="2019" name="Int. J. Syst. Evol. Microbiol.">
        <title>The Global Catalogue of Microorganisms (GCM) 10K type strain sequencing project: providing services to taxonomists for standard genome sequencing and annotation.</title>
        <authorList>
            <consortium name="The Broad Institute Genomics Platform"/>
            <consortium name="The Broad Institute Genome Sequencing Center for Infectious Disease"/>
            <person name="Wu L."/>
            <person name="Ma J."/>
        </authorList>
    </citation>
    <scope>NUCLEOTIDE SEQUENCE [LARGE SCALE GENOMIC DNA]</scope>
    <source>
        <strain evidence="2">NBRC 101365</strain>
    </source>
</reference>
<protein>
    <submittedName>
        <fullName evidence="1">Uncharacterized protein</fullName>
    </submittedName>
</protein>
<dbReference type="RefSeq" id="WP_284310716.1">
    <property type="nucleotide sequence ID" value="NZ_BSPC01000007.1"/>
</dbReference>
<dbReference type="Proteomes" id="UP001156882">
    <property type="component" value="Unassembled WGS sequence"/>
</dbReference>
<organism evidence="1 2">
    <name type="scientific">Labrys miyagiensis</name>
    <dbReference type="NCBI Taxonomy" id="346912"/>
    <lineage>
        <taxon>Bacteria</taxon>
        <taxon>Pseudomonadati</taxon>
        <taxon>Pseudomonadota</taxon>
        <taxon>Alphaproteobacteria</taxon>
        <taxon>Hyphomicrobiales</taxon>
        <taxon>Xanthobacteraceae</taxon>
        <taxon>Labrys</taxon>
    </lineage>
</organism>
<dbReference type="EMBL" id="BSPC01000007">
    <property type="protein sequence ID" value="GLS17882.1"/>
    <property type="molecule type" value="Genomic_DNA"/>
</dbReference>
<proteinExistence type="predicted"/>
<evidence type="ECO:0000313" key="2">
    <source>
        <dbReference type="Proteomes" id="UP001156882"/>
    </source>
</evidence>
<keyword evidence="2" id="KW-1185">Reference proteome</keyword>
<sequence length="59" mass="6533">MTASQIRQAARLWAAGYDTRAIAEAMRDLPGTPDAREARLCRHIEAIKAEARLIRARAA</sequence>
<evidence type="ECO:0000313" key="1">
    <source>
        <dbReference type="EMBL" id="GLS17882.1"/>
    </source>
</evidence>
<accession>A0ABQ6CBY0</accession>
<comment type="caution">
    <text evidence="1">The sequence shown here is derived from an EMBL/GenBank/DDBJ whole genome shotgun (WGS) entry which is preliminary data.</text>
</comment>